<evidence type="ECO:0000313" key="2">
    <source>
        <dbReference type="Proteomes" id="UP000601435"/>
    </source>
</evidence>
<gene>
    <name evidence="1" type="ORF">SNEC2469_LOCUS4369</name>
</gene>
<sequence length="181" mass="20628">MAVCPENIDEWLLNVPNLLEDEGWQLGHESPAGKLWKQSCPWGGHLVRLSCENLPVNNLGTCPLFVRPDPRSRFLQDHPELNEEGFKVVQPLGSGEATVMNNAFSRFFKLCNVFFSLHRKEEDDSLSFHTFPQKRNLCTTRFGTTIRRWATVSWSPEVIRSPSLASLMAVGRRSQALCRFP</sequence>
<protein>
    <submittedName>
        <fullName evidence="1">Uncharacterized protein</fullName>
    </submittedName>
</protein>
<reference evidence="1" key="1">
    <citation type="submission" date="2021-02" db="EMBL/GenBank/DDBJ databases">
        <authorList>
            <person name="Dougan E. K."/>
            <person name="Rhodes N."/>
            <person name="Thang M."/>
            <person name="Chan C."/>
        </authorList>
    </citation>
    <scope>NUCLEOTIDE SEQUENCE</scope>
</reference>
<comment type="caution">
    <text evidence="1">The sequence shown here is derived from an EMBL/GenBank/DDBJ whole genome shotgun (WGS) entry which is preliminary data.</text>
</comment>
<name>A0A812L9R0_9DINO</name>
<proteinExistence type="predicted"/>
<accession>A0A812L9R0</accession>
<dbReference type="Proteomes" id="UP000601435">
    <property type="component" value="Unassembled WGS sequence"/>
</dbReference>
<dbReference type="EMBL" id="CAJNJA010008864">
    <property type="protein sequence ID" value="CAE7241205.1"/>
    <property type="molecule type" value="Genomic_DNA"/>
</dbReference>
<dbReference type="AlphaFoldDB" id="A0A812L9R0"/>
<keyword evidence="2" id="KW-1185">Reference proteome</keyword>
<evidence type="ECO:0000313" key="1">
    <source>
        <dbReference type="EMBL" id="CAE7241205.1"/>
    </source>
</evidence>
<organism evidence="1 2">
    <name type="scientific">Symbiodinium necroappetens</name>
    <dbReference type="NCBI Taxonomy" id="1628268"/>
    <lineage>
        <taxon>Eukaryota</taxon>
        <taxon>Sar</taxon>
        <taxon>Alveolata</taxon>
        <taxon>Dinophyceae</taxon>
        <taxon>Suessiales</taxon>
        <taxon>Symbiodiniaceae</taxon>
        <taxon>Symbiodinium</taxon>
    </lineage>
</organism>